<keyword evidence="4" id="KW-1185">Reference proteome</keyword>
<evidence type="ECO:0000259" key="2">
    <source>
        <dbReference type="PROSITE" id="PS50011"/>
    </source>
</evidence>
<dbReference type="InterPro" id="IPR051043">
    <property type="entry name" value="Sulfatase_Mod_Factor_Kinase"/>
</dbReference>
<protein>
    <recommendedName>
        <fullName evidence="2">Protein kinase domain-containing protein</fullName>
    </recommendedName>
</protein>
<sequence>MLDKMKGIIEKCLPTYDIVGELGQGIHGSVYHAKDRLKERAVKVVPIHVERSTLFRNDIDLDSKVSRDFHAVCSYYEKVKGPDVVTVHDFHLVDKRISSGYAQAFLVILMELCRENLQDLILREHPLPAQRILSYAEDLITMMDRLSKASGETFLLTDFKPSNILVGDHGRLLMGDLGGLKRVSSVSSVNAGAQFTPNWSAPELILRGEKSDVISGVYSLGLVIYYLCEGQLPYEEVDFIDRVAKVRDEGISFSRNDLSASLVHAVSRCLAFERVERPATFAEVKEILDGGGEVSPQPVAEPLAVPEEAPLVKPEVPAVWVEQATGLAMNWVESGKLTLRSERHLWSDDIAGFYMGIHPVTQAQWRRVMGTNPSHFPRSPDQPVEMVSWKEADAFCKRLTEAYRGAWLFFLPSEGEWLYAARGNDEQALYAGGDNLDVLGWHLGNSDFSTHPVAEKKPNSYGLYDMCGNVQEWCREIVACFSDRGVGGREKVIRGGSWNQSSGKCTLETRRIVHEGLRYSNLGFRVAMRPAAGTPGKGRPAL</sequence>
<dbReference type="InterPro" id="IPR042095">
    <property type="entry name" value="SUMF_sf"/>
</dbReference>
<dbReference type="SUPFAM" id="SSF56436">
    <property type="entry name" value="C-type lectin-like"/>
    <property type="match status" value="1"/>
</dbReference>
<dbReference type="Gene3D" id="3.30.200.20">
    <property type="entry name" value="Phosphorylase Kinase, domain 1"/>
    <property type="match status" value="1"/>
</dbReference>
<dbReference type="InterPro" id="IPR011009">
    <property type="entry name" value="Kinase-like_dom_sf"/>
</dbReference>
<dbReference type="Pfam" id="PF00069">
    <property type="entry name" value="Pkinase"/>
    <property type="match status" value="1"/>
</dbReference>
<accession>A0ABN6F2B1</accession>
<keyword evidence="1" id="KW-0547">Nucleotide-binding</keyword>
<evidence type="ECO:0000256" key="1">
    <source>
        <dbReference type="PROSITE-ProRule" id="PRU10141"/>
    </source>
</evidence>
<dbReference type="InterPro" id="IPR016187">
    <property type="entry name" value="CTDL_fold"/>
</dbReference>
<organism evidence="3 4">
    <name type="scientific">Desulfoluna limicola</name>
    <dbReference type="NCBI Taxonomy" id="2810562"/>
    <lineage>
        <taxon>Bacteria</taxon>
        <taxon>Pseudomonadati</taxon>
        <taxon>Thermodesulfobacteriota</taxon>
        <taxon>Desulfobacteria</taxon>
        <taxon>Desulfobacterales</taxon>
        <taxon>Desulfolunaceae</taxon>
        <taxon>Desulfoluna</taxon>
    </lineage>
</organism>
<dbReference type="PROSITE" id="PS50011">
    <property type="entry name" value="PROTEIN_KINASE_DOM"/>
    <property type="match status" value="1"/>
</dbReference>
<dbReference type="InterPro" id="IPR000719">
    <property type="entry name" value="Prot_kinase_dom"/>
</dbReference>
<evidence type="ECO:0000313" key="3">
    <source>
        <dbReference type="EMBL" id="BCS96123.1"/>
    </source>
</evidence>
<proteinExistence type="predicted"/>
<dbReference type="RefSeq" id="WP_236892481.1">
    <property type="nucleotide sequence ID" value="NZ_AP024488.1"/>
</dbReference>
<dbReference type="Proteomes" id="UP001320148">
    <property type="component" value="Chromosome"/>
</dbReference>
<evidence type="ECO:0000313" key="4">
    <source>
        <dbReference type="Proteomes" id="UP001320148"/>
    </source>
</evidence>
<gene>
    <name evidence="3" type="ORF">DSLASN_17550</name>
</gene>
<feature type="binding site" evidence="1">
    <location>
        <position position="43"/>
    </location>
    <ligand>
        <name>ATP</name>
        <dbReference type="ChEBI" id="CHEBI:30616"/>
    </ligand>
</feature>
<dbReference type="SUPFAM" id="SSF56112">
    <property type="entry name" value="Protein kinase-like (PK-like)"/>
    <property type="match status" value="1"/>
</dbReference>
<dbReference type="InterPro" id="IPR017441">
    <property type="entry name" value="Protein_kinase_ATP_BS"/>
</dbReference>
<feature type="domain" description="Protein kinase" evidence="2">
    <location>
        <begin position="16"/>
        <end position="300"/>
    </location>
</feature>
<name>A0ABN6F2B1_9BACT</name>
<dbReference type="PANTHER" id="PTHR23150:SF19">
    <property type="entry name" value="FORMYLGLYCINE-GENERATING ENZYME"/>
    <property type="match status" value="1"/>
</dbReference>
<dbReference type="EMBL" id="AP024488">
    <property type="protein sequence ID" value="BCS96123.1"/>
    <property type="molecule type" value="Genomic_DNA"/>
</dbReference>
<dbReference type="PANTHER" id="PTHR23150">
    <property type="entry name" value="SULFATASE MODIFYING FACTOR 1, 2"/>
    <property type="match status" value="1"/>
</dbReference>
<keyword evidence="1" id="KW-0067">ATP-binding</keyword>
<reference evidence="3 4" key="1">
    <citation type="submission" date="2021-02" db="EMBL/GenBank/DDBJ databases">
        <title>Complete genome of Desulfoluna sp. strain ASN36.</title>
        <authorList>
            <person name="Takahashi A."/>
            <person name="Kojima H."/>
            <person name="Fukui M."/>
        </authorList>
    </citation>
    <scope>NUCLEOTIDE SEQUENCE [LARGE SCALE GENOMIC DNA]</scope>
    <source>
        <strain evidence="3 4">ASN36</strain>
    </source>
</reference>
<dbReference type="Gene3D" id="3.90.1580.10">
    <property type="entry name" value="paralog of FGE (formylglycine-generating enzyme)"/>
    <property type="match status" value="1"/>
</dbReference>
<dbReference type="Gene3D" id="1.10.510.10">
    <property type="entry name" value="Transferase(Phosphotransferase) domain 1"/>
    <property type="match status" value="1"/>
</dbReference>
<dbReference type="PROSITE" id="PS00107">
    <property type="entry name" value="PROTEIN_KINASE_ATP"/>
    <property type="match status" value="1"/>
</dbReference>
<dbReference type="Pfam" id="PF03781">
    <property type="entry name" value="FGE-sulfatase"/>
    <property type="match status" value="1"/>
</dbReference>
<dbReference type="InterPro" id="IPR005532">
    <property type="entry name" value="SUMF_dom"/>
</dbReference>